<organism evidence="2 3">
    <name type="scientific">Kipferlia bialata</name>
    <dbReference type="NCBI Taxonomy" id="797122"/>
    <lineage>
        <taxon>Eukaryota</taxon>
        <taxon>Metamonada</taxon>
        <taxon>Carpediemonas-like organisms</taxon>
        <taxon>Kipferlia</taxon>
    </lineage>
</organism>
<dbReference type="EMBL" id="BDIP01001437">
    <property type="protein sequence ID" value="GIQ84396.1"/>
    <property type="molecule type" value="Genomic_DNA"/>
</dbReference>
<dbReference type="InterPro" id="IPR037239">
    <property type="entry name" value="OSBP_sf"/>
</dbReference>
<evidence type="ECO:0000256" key="1">
    <source>
        <dbReference type="SAM" id="MobiDB-lite"/>
    </source>
</evidence>
<dbReference type="InterPro" id="IPR000648">
    <property type="entry name" value="Oxysterol-bd"/>
</dbReference>
<dbReference type="Gene3D" id="2.40.160.120">
    <property type="match status" value="1"/>
</dbReference>
<gene>
    <name evidence="2" type="ORF">KIPB_005880</name>
</gene>
<evidence type="ECO:0000313" key="3">
    <source>
        <dbReference type="Proteomes" id="UP000265618"/>
    </source>
</evidence>
<dbReference type="PANTHER" id="PTHR10972">
    <property type="entry name" value="OXYSTEROL-BINDING PROTEIN-RELATED"/>
    <property type="match status" value="1"/>
</dbReference>
<evidence type="ECO:0000313" key="2">
    <source>
        <dbReference type="EMBL" id="GIQ84396.1"/>
    </source>
</evidence>
<sequence length="342" mass="37373">MPVSHSGKSITQISLPCTFFEARSTLYRELEYFRATPLLVRPEQTEGETEDSILSDFYAVCAYVVAGLHRFGGARKAFNPILGETLQCSLSDGTACYASQPSHHPPVTQVLLDSPSFRVHGCAELYAKMKGKTVGVKQIGTFTVELKGRGPGGAKRVYTYTIPDALTTGVTGGDKYTRYTSECVVYDAANGLECVIAFPNRKKGSADEIEGAVHRVADTGVREAYYATKESKRKDKQRVAYQGGSGPVSVLTGNWLSHLHVSVEGVDTLLWERKGMDLPTIEPREGERETLLPSDGMFRPDVTALGEGDMEAAQVAKEAGENGQRRDRRLRNGTEPETPSQK</sequence>
<dbReference type="AlphaFoldDB" id="A0A9K3CY13"/>
<dbReference type="GO" id="GO:0032934">
    <property type="term" value="F:sterol binding"/>
    <property type="evidence" value="ECO:0007669"/>
    <property type="project" value="TreeGrafter"/>
</dbReference>
<feature type="compositionally biased region" description="Basic and acidic residues" evidence="1">
    <location>
        <begin position="280"/>
        <end position="290"/>
    </location>
</feature>
<proteinExistence type="predicted"/>
<name>A0A9K3CY13_9EUKA</name>
<dbReference type="Pfam" id="PF01237">
    <property type="entry name" value="Oxysterol_BP"/>
    <property type="match status" value="1"/>
</dbReference>
<dbReference type="Proteomes" id="UP000265618">
    <property type="component" value="Unassembled WGS sequence"/>
</dbReference>
<dbReference type="OrthoDB" id="14833at2759"/>
<dbReference type="SUPFAM" id="SSF144000">
    <property type="entry name" value="Oxysterol-binding protein-like"/>
    <property type="match status" value="1"/>
</dbReference>
<dbReference type="GO" id="GO:0016020">
    <property type="term" value="C:membrane"/>
    <property type="evidence" value="ECO:0007669"/>
    <property type="project" value="TreeGrafter"/>
</dbReference>
<dbReference type="GO" id="GO:0005829">
    <property type="term" value="C:cytosol"/>
    <property type="evidence" value="ECO:0007669"/>
    <property type="project" value="TreeGrafter"/>
</dbReference>
<protein>
    <submittedName>
        <fullName evidence="2">Oxysterol-binding protein</fullName>
    </submittedName>
</protein>
<feature type="compositionally biased region" description="Basic and acidic residues" evidence="1">
    <location>
        <begin position="318"/>
        <end position="334"/>
    </location>
</feature>
<accession>A0A9K3CY13</accession>
<feature type="region of interest" description="Disordered" evidence="1">
    <location>
        <begin position="280"/>
        <end position="342"/>
    </location>
</feature>
<dbReference type="PANTHER" id="PTHR10972:SF148">
    <property type="entry name" value="OXYSTEROL-BINDING PROTEIN 9"/>
    <property type="match status" value="1"/>
</dbReference>
<comment type="caution">
    <text evidence="2">The sequence shown here is derived from an EMBL/GenBank/DDBJ whole genome shotgun (WGS) entry which is preliminary data.</text>
</comment>
<keyword evidence="3" id="KW-1185">Reference proteome</keyword>
<reference evidence="2 3" key="1">
    <citation type="journal article" date="2018" name="PLoS ONE">
        <title>The draft genome of Kipferlia bialata reveals reductive genome evolution in fornicate parasites.</title>
        <authorList>
            <person name="Tanifuji G."/>
            <person name="Takabayashi S."/>
            <person name="Kume K."/>
            <person name="Takagi M."/>
            <person name="Nakayama T."/>
            <person name="Kamikawa R."/>
            <person name="Inagaki Y."/>
            <person name="Hashimoto T."/>
        </authorList>
    </citation>
    <scope>NUCLEOTIDE SEQUENCE [LARGE SCALE GENOMIC DNA]</scope>
    <source>
        <strain evidence="2">NY0173</strain>
    </source>
</reference>